<reference evidence="2 3" key="1">
    <citation type="submission" date="2020-08" db="EMBL/GenBank/DDBJ databases">
        <title>A Genomic Blueprint of the Chicken Gut Microbiome.</title>
        <authorList>
            <person name="Gilroy R."/>
            <person name="Ravi A."/>
            <person name="Getino M."/>
            <person name="Pursley I."/>
            <person name="Horton D.L."/>
            <person name="Alikhan N.-F."/>
            <person name="Baker D."/>
            <person name="Gharbi K."/>
            <person name="Hall N."/>
            <person name="Watson M."/>
            <person name="Adriaenssens E.M."/>
            <person name="Foster-Nyarko E."/>
            <person name="Jarju S."/>
            <person name="Secka A."/>
            <person name="Antonio M."/>
            <person name="Oren A."/>
            <person name="Chaudhuri R."/>
            <person name="La Ragione R.M."/>
            <person name="Hildebrand F."/>
            <person name="Pallen M.J."/>
        </authorList>
    </citation>
    <scope>NUCLEOTIDE SEQUENCE [LARGE SCALE GENOMIC DNA]</scope>
    <source>
        <strain evidence="2 3">Sa1BUA13</strain>
    </source>
</reference>
<evidence type="ECO:0000313" key="2">
    <source>
        <dbReference type="EMBL" id="MBD8013545.1"/>
    </source>
</evidence>
<evidence type="ECO:0000256" key="1">
    <source>
        <dbReference type="SAM" id="MobiDB-lite"/>
    </source>
</evidence>
<feature type="region of interest" description="Disordered" evidence="1">
    <location>
        <begin position="32"/>
        <end position="56"/>
    </location>
</feature>
<accession>A0ABR8W944</accession>
<protein>
    <submittedName>
        <fullName evidence="2">Uncharacterized protein</fullName>
    </submittedName>
</protein>
<name>A0ABR8W944_9BACL</name>
<comment type="caution">
    <text evidence="2">The sequence shown here is derived from an EMBL/GenBank/DDBJ whole genome shotgun (WGS) entry which is preliminary data.</text>
</comment>
<evidence type="ECO:0000313" key="3">
    <source>
        <dbReference type="Proteomes" id="UP000658980"/>
    </source>
</evidence>
<dbReference type="EMBL" id="JACSPU010000001">
    <property type="protein sequence ID" value="MBD8013545.1"/>
    <property type="molecule type" value="Genomic_DNA"/>
</dbReference>
<dbReference type="Proteomes" id="UP000658980">
    <property type="component" value="Unassembled WGS sequence"/>
</dbReference>
<dbReference type="RefSeq" id="WP_191713786.1">
    <property type="nucleotide sequence ID" value="NZ_JACSPU010000001.1"/>
</dbReference>
<gene>
    <name evidence="2" type="ORF">H9630_01850</name>
</gene>
<feature type="compositionally biased region" description="Basic and acidic residues" evidence="1">
    <location>
        <begin position="42"/>
        <end position="56"/>
    </location>
</feature>
<proteinExistence type="predicted"/>
<sequence length="56" mass="6665">MERKVLDPREVELRLDEDFNAVLNMIGEGAPDYAAYDEEEFPKERQREEDKAKELH</sequence>
<organism evidence="2 3">
    <name type="scientific">Planococcus wigleyi</name>
    <dbReference type="NCBI Taxonomy" id="2762216"/>
    <lineage>
        <taxon>Bacteria</taxon>
        <taxon>Bacillati</taxon>
        <taxon>Bacillota</taxon>
        <taxon>Bacilli</taxon>
        <taxon>Bacillales</taxon>
        <taxon>Caryophanaceae</taxon>
        <taxon>Planococcus</taxon>
    </lineage>
</organism>
<keyword evidence="3" id="KW-1185">Reference proteome</keyword>